<organism evidence="1 2">
    <name type="scientific">Rhodopirellula sallentina SM41</name>
    <dbReference type="NCBI Taxonomy" id="1263870"/>
    <lineage>
        <taxon>Bacteria</taxon>
        <taxon>Pseudomonadati</taxon>
        <taxon>Planctomycetota</taxon>
        <taxon>Planctomycetia</taxon>
        <taxon>Pirellulales</taxon>
        <taxon>Pirellulaceae</taxon>
        <taxon>Rhodopirellula</taxon>
    </lineage>
</organism>
<proteinExistence type="predicted"/>
<dbReference type="AlphaFoldDB" id="M5U7I4"/>
<keyword evidence="2" id="KW-1185">Reference proteome</keyword>
<name>M5U7I4_9BACT</name>
<gene>
    <name evidence="1" type="ORF">RSSM_04725</name>
</gene>
<dbReference type="Proteomes" id="UP000011885">
    <property type="component" value="Unassembled WGS sequence"/>
</dbReference>
<accession>M5U7I4</accession>
<comment type="caution">
    <text evidence="1">The sequence shown here is derived from an EMBL/GenBank/DDBJ whole genome shotgun (WGS) entry which is preliminary data.</text>
</comment>
<reference evidence="1 2" key="1">
    <citation type="journal article" date="2013" name="Mar. Genomics">
        <title>Expression of sulfatases in Rhodopirellula baltica and the diversity of sulfatases in the genus Rhodopirellula.</title>
        <authorList>
            <person name="Wegner C.E."/>
            <person name="Richter-Heitmann T."/>
            <person name="Klindworth A."/>
            <person name="Klockow C."/>
            <person name="Richter M."/>
            <person name="Achstetter T."/>
            <person name="Glockner F.O."/>
            <person name="Harder J."/>
        </authorList>
    </citation>
    <scope>NUCLEOTIDE SEQUENCE [LARGE SCALE GENOMIC DNA]</scope>
    <source>
        <strain evidence="1 2">SM41</strain>
    </source>
</reference>
<evidence type="ECO:0000313" key="1">
    <source>
        <dbReference type="EMBL" id="EMI53831.1"/>
    </source>
</evidence>
<evidence type="ECO:0000313" key="2">
    <source>
        <dbReference type="Proteomes" id="UP000011885"/>
    </source>
</evidence>
<protein>
    <submittedName>
        <fullName evidence="1">Uncharacterized protein</fullName>
    </submittedName>
</protein>
<sequence>MHDGNSAFSLNKDASSTANYLKPQPISRRAFAPVDPFKPRRMPIV</sequence>
<dbReference type="PATRIC" id="fig|1263870.3.peg.5000"/>
<dbReference type="EMBL" id="ANOH01000325">
    <property type="protein sequence ID" value="EMI53831.1"/>
    <property type="molecule type" value="Genomic_DNA"/>
</dbReference>